<keyword evidence="4" id="KW-1003">Cell membrane</keyword>
<dbReference type="EMBL" id="JACIFD010000005">
    <property type="protein sequence ID" value="MBB4071322.1"/>
    <property type="molecule type" value="Genomic_DNA"/>
</dbReference>
<evidence type="ECO:0000256" key="5">
    <source>
        <dbReference type="ARBA" id="ARBA00022692"/>
    </source>
</evidence>
<feature type="transmembrane region" description="Helical" evidence="8">
    <location>
        <begin position="63"/>
        <end position="85"/>
    </location>
</feature>
<dbReference type="PANTHER" id="PTHR34702">
    <property type="entry name" value="NA(+)/H(+) ANTIPORTER SUBUNIT F1"/>
    <property type="match status" value="1"/>
</dbReference>
<comment type="caution">
    <text evidence="9">The sequence shown here is derived from an EMBL/GenBank/DDBJ whole genome shotgun (WGS) entry which is preliminary data.</text>
</comment>
<dbReference type="AlphaFoldDB" id="A0A840DIL2"/>
<protein>
    <submittedName>
        <fullName evidence="9">Multisubunit Na+/H+ antiporter MnhF subunit</fullName>
    </submittedName>
</protein>
<evidence type="ECO:0000313" key="9">
    <source>
        <dbReference type="EMBL" id="MBB4071322.1"/>
    </source>
</evidence>
<evidence type="ECO:0000313" key="10">
    <source>
        <dbReference type="Proteomes" id="UP000571183"/>
    </source>
</evidence>
<dbReference type="Pfam" id="PF04066">
    <property type="entry name" value="MrpF_PhaF"/>
    <property type="match status" value="1"/>
</dbReference>
<feature type="transmembrane region" description="Helical" evidence="8">
    <location>
        <begin position="6"/>
        <end position="25"/>
    </location>
</feature>
<gene>
    <name evidence="9" type="ORF">F5897_000619</name>
</gene>
<dbReference type="InterPro" id="IPR007208">
    <property type="entry name" value="MrpF/PhaF-like"/>
</dbReference>
<keyword evidence="3" id="KW-0813">Transport</keyword>
<proteinExistence type="inferred from homology"/>
<comment type="similarity">
    <text evidence="2">Belongs to the CPA3 antiporters (TC 2.A.63) subunit F family.</text>
</comment>
<dbReference type="PANTHER" id="PTHR34702:SF1">
    <property type="entry name" value="NA(+)_H(+) ANTIPORTER SUBUNIT F"/>
    <property type="match status" value="1"/>
</dbReference>
<evidence type="ECO:0000256" key="8">
    <source>
        <dbReference type="SAM" id="Phobius"/>
    </source>
</evidence>
<dbReference type="RefSeq" id="WP_183304475.1">
    <property type="nucleotide sequence ID" value="NZ_JACIFD010000005.1"/>
</dbReference>
<dbReference type="GO" id="GO:0015385">
    <property type="term" value="F:sodium:proton antiporter activity"/>
    <property type="evidence" value="ECO:0007669"/>
    <property type="project" value="TreeGrafter"/>
</dbReference>
<organism evidence="9 10">
    <name type="scientific">Canibacter oris</name>
    <dbReference type="NCBI Taxonomy" id="1365628"/>
    <lineage>
        <taxon>Bacteria</taxon>
        <taxon>Bacillati</taxon>
        <taxon>Actinomycetota</taxon>
        <taxon>Actinomycetes</taxon>
        <taxon>Micrococcales</taxon>
        <taxon>Microbacteriaceae</taxon>
        <taxon>Canibacter</taxon>
    </lineage>
</organism>
<keyword evidence="10" id="KW-1185">Reference proteome</keyword>
<evidence type="ECO:0000256" key="2">
    <source>
        <dbReference type="ARBA" id="ARBA00009212"/>
    </source>
</evidence>
<dbReference type="Proteomes" id="UP000571183">
    <property type="component" value="Unassembled WGS sequence"/>
</dbReference>
<evidence type="ECO:0000256" key="4">
    <source>
        <dbReference type="ARBA" id="ARBA00022475"/>
    </source>
</evidence>
<evidence type="ECO:0000256" key="6">
    <source>
        <dbReference type="ARBA" id="ARBA00022989"/>
    </source>
</evidence>
<name>A0A840DIL2_9MICO</name>
<evidence type="ECO:0000256" key="1">
    <source>
        <dbReference type="ARBA" id="ARBA00004651"/>
    </source>
</evidence>
<evidence type="ECO:0000256" key="7">
    <source>
        <dbReference type="ARBA" id="ARBA00023136"/>
    </source>
</evidence>
<evidence type="ECO:0000256" key="3">
    <source>
        <dbReference type="ARBA" id="ARBA00022448"/>
    </source>
</evidence>
<keyword evidence="7 8" id="KW-0472">Membrane</keyword>
<dbReference type="GO" id="GO:0005886">
    <property type="term" value="C:plasma membrane"/>
    <property type="evidence" value="ECO:0007669"/>
    <property type="project" value="UniProtKB-SubCell"/>
</dbReference>
<accession>A0A840DIL2</accession>
<sequence length="155" mass="15643">MAISEILILWGGGGLLAAAAFLALLRALLGPTVLDRMIASDVLLTTIVLVLGLEMVINKHTNSVPVMIGVSATAALATITVARYVRRKADGQNDKLQQMANNIAGMIDMQGARTESADKPAAADGSGDANFAGGLGSAASGAAGAVDAAGRKEQV</sequence>
<keyword evidence="5 8" id="KW-0812">Transmembrane</keyword>
<keyword evidence="6 8" id="KW-1133">Transmembrane helix</keyword>
<reference evidence="9" key="1">
    <citation type="submission" date="2020-08" db="EMBL/GenBank/DDBJ databases">
        <title>Sequencing the genomes of 1000 actinobacteria strains.</title>
        <authorList>
            <person name="Klenk H.-P."/>
        </authorList>
    </citation>
    <scope>NUCLEOTIDE SEQUENCE [LARGE SCALE GENOMIC DNA]</scope>
    <source>
        <strain evidence="9">DSM 27064</strain>
    </source>
</reference>
<comment type="subcellular location">
    <subcellularLocation>
        <location evidence="1">Cell membrane</location>
        <topology evidence="1">Multi-pass membrane protein</topology>
    </subcellularLocation>
</comment>